<name>A0A8T0GXC7_CERPU</name>
<reference evidence="2" key="1">
    <citation type="submission" date="2020-06" db="EMBL/GenBank/DDBJ databases">
        <title>WGS assembly of Ceratodon purpureus strain R40.</title>
        <authorList>
            <person name="Carey S.B."/>
            <person name="Jenkins J."/>
            <person name="Shu S."/>
            <person name="Lovell J.T."/>
            <person name="Sreedasyam A."/>
            <person name="Maumus F."/>
            <person name="Tiley G.P."/>
            <person name="Fernandez-Pozo N."/>
            <person name="Barry K."/>
            <person name="Chen C."/>
            <person name="Wang M."/>
            <person name="Lipzen A."/>
            <person name="Daum C."/>
            <person name="Saski C.A."/>
            <person name="Payton A.C."/>
            <person name="Mcbreen J.C."/>
            <person name="Conrad R.E."/>
            <person name="Kollar L.M."/>
            <person name="Olsson S."/>
            <person name="Huttunen S."/>
            <person name="Landis J.B."/>
            <person name="Wickett N.J."/>
            <person name="Johnson M.G."/>
            <person name="Rensing S.A."/>
            <person name="Grimwood J."/>
            <person name="Schmutz J."/>
            <person name="Mcdaniel S.F."/>
        </authorList>
    </citation>
    <scope>NUCLEOTIDE SEQUENCE</scope>
    <source>
        <strain evidence="2">R40</strain>
    </source>
</reference>
<evidence type="ECO:0000313" key="3">
    <source>
        <dbReference type="Proteomes" id="UP000822688"/>
    </source>
</evidence>
<keyword evidence="3" id="KW-1185">Reference proteome</keyword>
<dbReference type="EMBL" id="CM026430">
    <property type="protein sequence ID" value="KAG0561562.1"/>
    <property type="molecule type" value="Genomic_DNA"/>
</dbReference>
<feature type="region of interest" description="Disordered" evidence="1">
    <location>
        <begin position="1"/>
        <end position="104"/>
    </location>
</feature>
<protein>
    <submittedName>
        <fullName evidence="2">Uncharacterized protein</fullName>
    </submittedName>
</protein>
<dbReference type="AlphaFoldDB" id="A0A8T0GXC7"/>
<accession>A0A8T0GXC7</accession>
<dbReference type="Proteomes" id="UP000822688">
    <property type="component" value="Chromosome 9"/>
</dbReference>
<feature type="compositionally biased region" description="Basic and acidic residues" evidence="1">
    <location>
        <begin position="128"/>
        <end position="140"/>
    </location>
</feature>
<evidence type="ECO:0000256" key="1">
    <source>
        <dbReference type="SAM" id="MobiDB-lite"/>
    </source>
</evidence>
<sequence length="140" mass="15529">MNSIGLPPSHSAKQSRGPRVRPRIPVLRNRRTLLQMETRSRRGAPADAKHNTLCSRAAEKREMNGNPTPKLNEIATIGRRRAEAYPTTESGRSRELESINGNASDVSTQILASADSRCVVRSGSPRETGPEDWERWGLET</sequence>
<gene>
    <name evidence="2" type="ORF">KC19_9G073600</name>
</gene>
<organism evidence="2 3">
    <name type="scientific">Ceratodon purpureus</name>
    <name type="common">Fire moss</name>
    <name type="synonym">Dicranum purpureum</name>
    <dbReference type="NCBI Taxonomy" id="3225"/>
    <lineage>
        <taxon>Eukaryota</taxon>
        <taxon>Viridiplantae</taxon>
        <taxon>Streptophyta</taxon>
        <taxon>Embryophyta</taxon>
        <taxon>Bryophyta</taxon>
        <taxon>Bryophytina</taxon>
        <taxon>Bryopsida</taxon>
        <taxon>Dicranidae</taxon>
        <taxon>Pseudoditrichales</taxon>
        <taxon>Ditrichaceae</taxon>
        <taxon>Ceratodon</taxon>
    </lineage>
</organism>
<comment type="caution">
    <text evidence="2">The sequence shown here is derived from an EMBL/GenBank/DDBJ whole genome shotgun (WGS) entry which is preliminary data.</text>
</comment>
<evidence type="ECO:0000313" key="2">
    <source>
        <dbReference type="EMBL" id="KAG0561562.1"/>
    </source>
</evidence>
<proteinExistence type="predicted"/>
<feature type="region of interest" description="Disordered" evidence="1">
    <location>
        <begin position="117"/>
        <end position="140"/>
    </location>
</feature>